<dbReference type="AlphaFoldDB" id="A0A166CVG1"/>
<sequence length="306" mass="34081">MGNITEQTNGNSANAAIVAQGRHLARVKAREAAFEAARLSPTTLAMCKTANISNESPLLVDAWAFVYHNDAVLLAKVKVLYTQSTGKGARHAWHPTLSSIGAPSYIVVQLYERAQLHRFRPGAASGSRLHSYTFAQITRNTLLTLLNRNDWPKGEARSGSVDVSQKVWEIYTALSKDRENLKALMSKMKSRQQNQENEDLVASNVSTVIRTRRLVATNVSTLYDPASKSLKPEWIPYMQDIQQMLRERWHNDLLARGVESQDISTFDFGSIYAEQEDSESSTTRDEEEMGDSASSDSPLTDIEDGD</sequence>
<keyword evidence="4" id="KW-1185">Reference proteome</keyword>
<organism evidence="3 4">
    <name type="scientific">Sistotremastrum suecicum HHB10207 ss-3</name>
    <dbReference type="NCBI Taxonomy" id="1314776"/>
    <lineage>
        <taxon>Eukaryota</taxon>
        <taxon>Fungi</taxon>
        <taxon>Dikarya</taxon>
        <taxon>Basidiomycota</taxon>
        <taxon>Agaricomycotina</taxon>
        <taxon>Agaricomycetes</taxon>
        <taxon>Sistotremastrales</taxon>
        <taxon>Sistotremastraceae</taxon>
        <taxon>Sistotremastrum</taxon>
    </lineage>
</organism>
<evidence type="ECO:0000256" key="2">
    <source>
        <dbReference type="SAM" id="MobiDB-lite"/>
    </source>
</evidence>
<feature type="coiled-coil region" evidence="1">
    <location>
        <begin position="171"/>
        <end position="198"/>
    </location>
</feature>
<evidence type="ECO:0000256" key="1">
    <source>
        <dbReference type="SAM" id="Coils"/>
    </source>
</evidence>
<reference evidence="3 4" key="1">
    <citation type="journal article" date="2016" name="Mol. Biol. Evol.">
        <title>Comparative Genomics of Early-Diverging Mushroom-Forming Fungi Provides Insights into the Origins of Lignocellulose Decay Capabilities.</title>
        <authorList>
            <person name="Nagy L.G."/>
            <person name="Riley R."/>
            <person name="Tritt A."/>
            <person name="Adam C."/>
            <person name="Daum C."/>
            <person name="Floudas D."/>
            <person name="Sun H."/>
            <person name="Yadav J.S."/>
            <person name="Pangilinan J."/>
            <person name="Larsson K.H."/>
            <person name="Matsuura K."/>
            <person name="Barry K."/>
            <person name="Labutti K."/>
            <person name="Kuo R."/>
            <person name="Ohm R.A."/>
            <person name="Bhattacharya S.S."/>
            <person name="Shirouzu T."/>
            <person name="Yoshinaga Y."/>
            <person name="Martin F.M."/>
            <person name="Grigoriev I.V."/>
            <person name="Hibbett D.S."/>
        </authorList>
    </citation>
    <scope>NUCLEOTIDE SEQUENCE [LARGE SCALE GENOMIC DNA]</scope>
    <source>
        <strain evidence="3 4">HHB10207 ss-3</strain>
    </source>
</reference>
<dbReference type="OrthoDB" id="3065650at2759"/>
<proteinExistence type="predicted"/>
<dbReference type="Proteomes" id="UP000076798">
    <property type="component" value="Unassembled WGS sequence"/>
</dbReference>
<protein>
    <submittedName>
        <fullName evidence="3">Uncharacterized protein</fullName>
    </submittedName>
</protein>
<evidence type="ECO:0000313" key="4">
    <source>
        <dbReference type="Proteomes" id="UP000076798"/>
    </source>
</evidence>
<dbReference type="EMBL" id="KV428074">
    <property type="protein sequence ID" value="KZT37860.1"/>
    <property type="molecule type" value="Genomic_DNA"/>
</dbReference>
<name>A0A166CVG1_9AGAM</name>
<feature type="compositionally biased region" description="Acidic residues" evidence="2">
    <location>
        <begin position="274"/>
        <end position="290"/>
    </location>
</feature>
<feature type="region of interest" description="Disordered" evidence="2">
    <location>
        <begin position="269"/>
        <end position="306"/>
    </location>
</feature>
<evidence type="ECO:0000313" key="3">
    <source>
        <dbReference type="EMBL" id="KZT37860.1"/>
    </source>
</evidence>
<accession>A0A166CVG1</accession>
<gene>
    <name evidence="3" type="ORF">SISSUDRAFT_1119990</name>
</gene>
<keyword evidence="1" id="KW-0175">Coiled coil</keyword>